<evidence type="ECO:0000256" key="1">
    <source>
        <dbReference type="SAM" id="MobiDB-lite"/>
    </source>
</evidence>
<dbReference type="Proteomes" id="UP000242875">
    <property type="component" value="Unassembled WGS sequence"/>
</dbReference>
<evidence type="ECO:0000313" key="3">
    <source>
        <dbReference type="Proteomes" id="UP000242875"/>
    </source>
</evidence>
<organism evidence="2 3">
    <name type="scientific">Bifiguratus adelaidae</name>
    <dbReference type="NCBI Taxonomy" id="1938954"/>
    <lineage>
        <taxon>Eukaryota</taxon>
        <taxon>Fungi</taxon>
        <taxon>Fungi incertae sedis</taxon>
        <taxon>Mucoromycota</taxon>
        <taxon>Mucoromycotina</taxon>
        <taxon>Endogonomycetes</taxon>
        <taxon>Endogonales</taxon>
        <taxon>Endogonales incertae sedis</taxon>
        <taxon>Bifiguratus</taxon>
    </lineage>
</organism>
<accession>A0A261Y023</accession>
<comment type="caution">
    <text evidence="2">The sequence shown here is derived from an EMBL/GenBank/DDBJ whole genome shotgun (WGS) entry which is preliminary data.</text>
</comment>
<keyword evidence="3" id="KW-1185">Reference proteome</keyword>
<gene>
    <name evidence="2" type="ORF">BZG36_02937</name>
</gene>
<dbReference type="EMBL" id="MVBO01000061">
    <property type="protein sequence ID" value="OZJ03941.1"/>
    <property type="molecule type" value="Genomic_DNA"/>
</dbReference>
<proteinExistence type="predicted"/>
<evidence type="ECO:0000313" key="2">
    <source>
        <dbReference type="EMBL" id="OZJ03941.1"/>
    </source>
</evidence>
<feature type="region of interest" description="Disordered" evidence="1">
    <location>
        <begin position="98"/>
        <end position="123"/>
    </location>
</feature>
<dbReference type="AlphaFoldDB" id="A0A261Y023"/>
<reference evidence="2 3" key="1">
    <citation type="journal article" date="2017" name="Mycologia">
        <title>Bifiguratus adelaidae, gen. et sp. nov., a new member of Mucoromycotina in endophytic and soil-dwelling habitats.</title>
        <authorList>
            <person name="Torres-Cruz T.J."/>
            <person name="Billingsley Tobias T.L."/>
            <person name="Almatruk M."/>
            <person name="Hesse C."/>
            <person name="Kuske C.R."/>
            <person name="Desiro A."/>
            <person name="Benucci G.M."/>
            <person name="Bonito G."/>
            <person name="Stajich J.E."/>
            <person name="Dunlap C."/>
            <person name="Arnold A.E."/>
            <person name="Porras-Alfaro A."/>
        </authorList>
    </citation>
    <scope>NUCLEOTIDE SEQUENCE [LARGE SCALE GENOMIC DNA]</scope>
    <source>
        <strain evidence="2 3">AZ0501</strain>
    </source>
</reference>
<sequence length="136" mass="15396">MHLIVRYDLHNNITLDGPQDLLNDLYEEFKQKENRHGVHHVEKAPEYLWPPRTLLIRLTHSPRMGEFTLAPVLDILEARGYKLVTMSSHQERETYVLSSSTGSVRPSSLSTMAPQTSTTPSGTVSMQWDEVIGAPV</sequence>
<protein>
    <submittedName>
        <fullName evidence="2">Uncharacterized protein</fullName>
    </submittedName>
</protein>
<name>A0A261Y023_9FUNG</name>